<comment type="caution">
    <text evidence="2">The sequence shown here is derived from an EMBL/GenBank/DDBJ whole genome shotgun (WGS) entry which is preliminary data.</text>
</comment>
<dbReference type="OrthoDB" id="6129702at2759"/>
<evidence type="ECO:0000313" key="3">
    <source>
        <dbReference type="Proteomes" id="UP000683360"/>
    </source>
</evidence>
<feature type="compositionally biased region" description="Polar residues" evidence="1">
    <location>
        <begin position="39"/>
        <end position="48"/>
    </location>
</feature>
<reference evidence="2" key="1">
    <citation type="submission" date="2021-03" db="EMBL/GenBank/DDBJ databases">
        <authorList>
            <person name="Bekaert M."/>
        </authorList>
    </citation>
    <scope>NUCLEOTIDE SEQUENCE</scope>
</reference>
<protein>
    <submittedName>
        <fullName evidence="2">Uncharacterized protein</fullName>
    </submittedName>
</protein>
<sequence length="363" mass="41476">MGCGDSKSSSGQTPRGGQPQQQQQRAPNKFDRENDEENMSTTEGQTENKNITQCFNIVIVLNQLSEIDSQSTKTQNSTKRAVAEKNASVKGSQNSTSEKDARNRNAKKGKRNQAVKEPVNEKGYKKRIRENLRQAATGSDIEEIEHAIELFEKNKLEDNGDLEDAQERLEFLYLRKEIRDAILRRHPGILDKAIANVQSSQYRSELMHYLENAKALKLHLTELNRFSHDILKMQQETISELRSYINPPAGVKEVMKSTYLIIGYEESKLKEWADIQILLGRHGREKLLREVEKADTVNLDEHTCKRVEQLQKDFTIDDIRSVSNGAATFYLWNQNMSRKYSKDKQRSAGSNPPPAANRKKNKG</sequence>
<gene>
    <name evidence="2" type="ORF">MEDL_52392</name>
</gene>
<organism evidence="2 3">
    <name type="scientific">Mytilus edulis</name>
    <name type="common">Blue mussel</name>
    <dbReference type="NCBI Taxonomy" id="6550"/>
    <lineage>
        <taxon>Eukaryota</taxon>
        <taxon>Metazoa</taxon>
        <taxon>Spiralia</taxon>
        <taxon>Lophotrochozoa</taxon>
        <taxon>Mollusca</taxon>
        <taxon>Bivalvia</taxon>
        <taxon>Autobranchia</taxon>
        <taxon>Pteriomorphia</taxon>
        <taxon>Mytilida</taxon>
        <taxon>Mytiloidea</taxon>
        <taxon>Mytilidae</taxon>
        <taxon>Mytilinae</taxon>
        <taxon>Mytilus</taxon>
    </lineage>
</organism>
<dbReference type="EMBL" id="CAJPWZ010002546">
    <property type="protein sequence ID" value="CAG2240085.1"/>
    <property type="molecule type" value="Genomic_DNA"/>
</dbReference>
<evidence type="ECO:0000313" key="2">
    <source>
        <dbReference type="EMBL" id="CAG2240085.1"/>
    </source>
</evidence>
<feature type="region of interest" description="Disordered" evidence="1">
    <location>
        <begin position="1"/>
        <end position="48"/>
    </location>
</feature>
<feature type="compositionally biased region" description="Basic residues" evidence="1">
    <location>
        <begin position="104"/>
        <end position="113"/>
    </location>
</feature>
<dbReference type="Gene3D" id="1.20.920.60">
    <property type="match status" value="1"/>
</dbReference>
<dbReference type="AlphaFoldDB" id="A0A8S3UBM1"/>
<feature type="region of interest" description="Disordered" evidence="1">
    <location>
        <begin position="69"/>
        <end position="128"/>
    </location>
</feature>
<feature type="region of interest" description="Disordered" evidence="1">
    <location>
        <begin position="340"/>
        <end position="363"/>
    </location>
</feature>
<dbReference type="Proteomes" id="UP000683360">
    <property type="component" value="Unassembled WGS sequence"/>
</dbReference>
<proteinExistence type="predicted"/>
<accession>A0A8S3UBM1</accession>
<keyword evidence="3" id="KW-1185">Reference proteome</keyword>
<feature type="compositionally biased region" description="Low complexity" evidence="1">
    <location>
        <begin position="8"/>
        <end position="25"/>
    </location>
</feature>
<evidence type="ECO:0000256" key="1">
    <source>
        <dbReference type="SAM" id="MobiDB-lite"/>
    </source>
</evidence>
<feature type="compositionally biased region" description="Polar residues" evidence="1">
    <location>
        <begin position="69"/>
        <end position="79"/>
    </location>
</feature>
<name>A0A8S3UBM1_MYTED</name>